<dbReference type="GO" id="GO:0000917">
    <property type="term" value="P:division septum assembly"/>
    <property type="evidence" value="ECO:0007669"/>
    <property type="project" value="TreeGrafter"/>
</dbReference>
<evidence type="ECO:0000259" key="11">
    <source>
        <dbReference type="SMART" id="SM00771"/>
    </source>
</evidence>
<dbReference type="SMART" id="SM00771">
    <property type="entry name" value="ZipA_C"/>
    <property type="match status" value="1"/>
</dbReference>
<comment type="function">
    <text evidence="8 9">Essential cell division protein that stabilizes the FtsZ protofilaments by cross-linking them and that serves as a cytoplasmic membrane anchor for the Z ring. Also required for the recruitment to the septal ring of downstream cell division proteins.</text>
</comment>
<feature type="compositionally biased region" description="Acidic residues" evidence="10">
    <location>
        <begin position="105"/>
        <end position="131"/>
    </location>
</feature>
<evidence type="ECO:0000256" key="1">
    <source>
        <dbReference type="ARBA" id="ARBA00022475"/>
    </source>
</evidence>
<dbReference type="Pfam" id="PF04354">
    <property type="entry name" value="ZipA_C"/>
    <property type="match status" value="1"/>
</dbReference>
<dbReference type="EMBL" id="DMUP01000242">
    <property type="protein sequence ID" value="HAR57071.1"/>
    <property type="molecule type" value="Genomic_DNA"/>
</dbReference>
<keyword evidence="7 8" id="KW-0131">Cell cycle</keyword>
<keyword evidence="6 8" id="KW-0472">Membrane</keyword>
<dbReference type="PANTHER" id="PTHR38685:SF1">
    <property type="entry name" value="CELL DIVISION PROTEIN ZIPA"/>
    <property type="match status" value="1"/>
</dbReference>
<keyword evidence="5 8" id="KW-1133">Transmembrane helix</keyword>
<feature type="compositionally biased region" description="Polar residues" evidence="10">
    <location>
        <begin position="73"/>
        <end position="83"/>
    </location>
</feature>
<reference evidence="12 13" key="1">
    <citation type="journal article" date="2018" name="Nat. Biotechnol.">
        <title>A standardized bacterial taxonomy based on genome phylogeny substantially revises the tree of life.</title>
        <authorList>
            <person name="Parks D.H."/>
            <person name="Chuvochina M."/>
            <person name="Waite D.W."/>
            <person name="Rinke C."/>
            <person name="Skarshewski A."/>
            <person name="Chaumeil P.A."/>
            <person name="Hugenholtz P."/>
        </authorList>
    </citation>
    <scope>NUCLEOTIDE SEQUENCE [LARGE SCALE GENOMIC DNA]</scope>
    <source>
        <strain evidence="12">UBA9360</strain>
    </source>
</reference>
<evidence type="ECO:0000256" key="9">
    <source>
        <dbReference type="RuleBase" id="RU003612"/>
    </source>
</evidence>
<dbReference type="GO" id="GO:0005886">
    <property type="term" value="C:plasma membrane"/>
    <property type="evidence" value="ECO:0007669"/>
    <property type="project" value="UniProtKB-SubCell"/>
</dbReference>
<dbReference type="Proteomes" id="UP000262878">
    <property type="component" value="Unassembled WGS sequence"/>
</dbReference>
<dbReference type="SUPFAM" id="SSF64383">
    <property type="entry name" value="Cell-division protein ZipA, C-terminal domain"/>
    <property type="match status" value="1"/>
</dbReference>
<evidence type="ECO:0000256" key="4">
    <source>
        <dbReference type="ARBA" id="ARBA00022692"/>
    </source>
</evidence>
<evidence type="ECO:0000313" key="13">
    <source>
        <dbReference type="Proteomes" id="UP000262878"/>
    </source>
</evidence>
<evidence type="ECO:0000256" key="2">
    <source>
        <dbReference type="ARBA" id="ARBA00022519"/>
    </source>
</evidence>
<dbReference type="GO" id="GO:0032153">
    <property type="term" value="C:cell division site"/>
    <property type="evidence" value="ECO:0007669"/>
    <property type="project" value="UniProtKB-UniRule"/>
</dbReference>
<keyword evidence="1 8" id="KW-1003">Cell membrane</keyword>
<dbReference type="InterPro" id="IPR007449">
    <property type="entry name" value="ZipA_FtsZ-bd_C"/>
</dbReference>
<comment type="subunit">
    <text evidence="8">Interacts with FtsZ via their C-terminal domains.</text>
</comment>
<comment type="subcellular location">
    <subcellularLocation>
        <location evidence="8">Cell inner membrane</location>
        <topology evidence="8">Single-pass type I membrane protein</topology>
    </subcellularLocation>
    <text evidence="8">Localizes to the Z ring in an FtsZ-dependent manner.</text>
</comment>
<feature type="compositionally biased region" description="Acidic residues" evidence="10">
    <location>
        <begin position="86"/>
        <end position="95"/>
    </location>
</feature>
<evidence type="ECO:0000256" key="6">
    <source>
        <dbReference type="ARBA" id="ARBA00023136"/>
    </source>
</evidence>
<feature type="region of interest" description="Disordered" evidence="10">
    <location>
        <begin position="63"/>
        <end position="159"/>
    </location>
</feature>
<evidence type="ECO:0000256" key="5">
    <source>
        <dbReference type="ARBA" id="ARBA00022989"/>
    </source>
</evidence>
<proteinExistence type="inferred from homology"/>
<keyword evidence="4 8" id="KW-0812">Transmembrane</keyword>
<accession>A0A348WRA9</accession>
<feature type="domain" description="ZipA C-terminal FtsZ-binding" evidence="11">
    <location>
        <begin position="158"/>
        <end position="285"/>
    </location>
</feature>
<keyword evidence="2 8" id="KW-0997">Cell inner membrane</keyword>
<organism evidence="12 13">
    <name type="scientific">Idiomarina baltica</name>
    <dbReference type="NCBI Taxonomy" id="190892"/>
    <lineage>
        <taxon>Bacteria</taxon>
        <taxon>Pseudomonadati</taxon>
        <taxon>Pseudomonadota</taxon>
        <taxon>Gammaproteobacteria</taxon>
        <taxon>Alteromonadales</taxon>
        <taxon>Idiomarinaceae</taxon>
        <taxon>Idiomarina</taxon>
    </lineage>
</organism>
<dbReference type="AlphaFoldDB" id="A0A348WRA9"/>
<dbReference type="HAMAP" id="MF_00509">
    <property type="entry name" value="ZipA"/>
    <property type="match status" value="1"/>
</dbReference>
<evidence type="ECO:0000256" key="8">
    <source>
        <dbReference type="HAMAP-Rule" id="MF_00509"/>
    </source>
</evidence>
<gene>
    <name evidence="8 12" type="primary">zipA</name>
    <name evidence="12" type="ORF">DCR58_09865</name>
</gene>
<name>A0A348WRA9_9GAMM</name>
<comment type="similarity">
    <text evidence="8 9">Belongs to the ZipA family.</text>
</comment>
<comment type="caution">
    <text evidence="12">The sequence shown here is derived from an EMBL/GenBank/DDBJ whole genome shotgun (WGS) entry which is preliminary data.</text>
</comment>
<feature type="transmembrane region" description="Helical" evidence="8">
    <location>
        <begin position="6"/>
        <end position="25"/>
    </location>
</feature>
<evidence type="ECO:0000256" key="7">
    <source>
        <dbReference type="ARBA" id="ARBA00023306"/>
    </source>
</evidence>
<dbReference type="InterPro" id="IPR036765">
    <property type="entry name" value="ZipA_FtsZ-bd_C_sf"/>
</dbReference>
<dbReference type="RefSeq" id="WP_006956665.1">
    <property type="nucleotide sequence ID" value="NZ_DBGH01000069.1"/>
</dbReference>
<sequence>MSNLQITLSIIGVLLIAGIIAHGLWTMRRNNSIYKQAQSEVAEKRHQQQSDDDFDADGIGAVKTIKATRDEPNTTSNEATQMSMDLDLETDDEETPLPSMRVDKDEEPAPVEEAETETEPTEDENLDEPELETERQPAFEAAPEATSATKAEEKPQPPQDVISLFVKGNVQGALLLQMMTELGCKFGEMGIFHRYENTNGTGTLIFSVANMFNPGTFDLDNIEQFETDGVALFMTLPINYDGQQAFNMMLNAAKKLATEIPQGQVLDGSRQLLTRQSIQQAHQKVRQYESTS</sequence>
<dbReference type="NCBIfam" id="TIGR02205">
    <property type="entry name" value="septum_zipA"/>
    <property type="match status" value="1"/>
</dbReference>
<keyword evidence="3 8" id="KW-0132">Cell division</keyword>
<evidence type="ECO:0000256" key="10">
    <source>
        <dbReference type="SAM" id="MobiDB-lite"/>
    </source>
</evidence>
<evidence type="ECO:0000256" key="3">
    <source>
        <dbReference type="ARBA" id="ARBA00022618"/>
    </source>
</evidence>
<dbReference type="Gene3D" id="3.30.1400.10">
    <property type="entry name" value="ZipA, C-terminal FtsZ-binding domain"/>
    <property type="match status" value="1"/>
</dbReference>
<dbReference type="STRING" id="314276.OS145_10768"/>
<protein>
    <recommendedName>
        <fullName evidence="8 9">Cell division protein ZipA</fullName>
    </recommendedName>
</protein>
<dbReference type="InterPro" id="IPR011919">
    <property type="entry name" value="Cell_div_ZipA"/>
</dbReference>
<dbReference type="GO" id="GO:0043093">
    <property type="term" value="P:FtsZ-dependent cytokinesis"/>
    <property type="evidence" value="ECO:0007669"/>
    <property type="project" value="UniProtKB-UniRule"/>
</dbReference>
<dbReference type="PANTHER" id="PTHR38685">
    <property type="entry name" value="CELL DIVISION PROTEIN ZIPA"/>
    <property type="match status" value="1"/>
</dbReference>
<evidence type="ECO:0000313" key="12">
    <source>
        <dbReference type="EMBL" id="HAR57071.1"/>
    </source>
</evidence>